<dbReference type="Proteomes" id="UP000000420">
    <property type="component" value="Chromosome"/>
</dbReference>
<proteinExistence type="predicted"/>
<feature type="transmembrane region" description="Helical" evidence="1">
    <location>
        <begin position="266"/>
        <end position="289"/>
    </location>
</feature>
<organism evidence="2 3">
    <name type="scientific">Xanthomonas campestris pv. campestris (strain 8004)</name>
    <dbReference type="NCBI Taxonomy" id="314565"/>
    <lineage>
        <taxon>Bacteria</taxon>
        <taxon>Pseudomonadati</taxon>
        <taxon>Pseudomonadota</taxon>
        <taxon>Gammaproteobacteria</taxon>
        <taxon>Lysobacterales</taxon>
        <taxon>Lysobacteraceae</taxon>
        <taxon>Xanthomonas</taxon>
    </lineage>
</organism>
<keyword evidence="1" id="KW-1133">Transmembrane helix</keyword>
<evidence type="ECO:0000313" key="2">
    <source>
        <dbReference type="EMBL" id="AAY49473.1"/>
    </source>
</evidence>
<evidence type="ECO:0000313" key="3">
    <source>
        <dbReference type="Proteomes" id="UP000000420"/>
    </source>
</evidence>
<gene>
    <name evidence="2" type="ordered locus">XC_2424</name>
</gene>
<dbReference type="KEGG" id="xcb:XC_2424"/>
<sequence length="297" mass="34092">MRTAHPWAQVQNRPSFVTAAFIVKLLASFSPNEDFVKSVRWHFCEFSVRVLEPIPNHASSQLIESGRNCVLRRGMAGERLRLRRVGDQIARRGPGAVMSATDLIAEVSKPSFALFCQLLGQSRKTVWRRISFMMLMGILICLGSSIFVKLLMAEIDSRNSQRSAEQSWAIEDAFRFRALSAIDDCIGAMQRKDPEVVWYCDEAKWSYTQVVWPTPQQREQEIIKREVYWAMRSDLLMQEHRADASRKAAKPERWERAVDSLSKFEWMLTASLLVLIPYLLASGALYWGLGRWGSQKT</sequence>
<accession>A0A0H2X8C6</accession>
<keyword evidence="1" id="KW-0472">Membrane</keyword>
<protein>
    <submittedName>
        <fullName evidence="2">Uncharacterized protein</fullName>
    </submittedName>
</protein>
<feature type="transmembrane region" description="Helical" evidence="1">
    <location>
        <begin position="132"/>
        <end position="152"/>
    </location>
</feature>
<reference evidence="2 3" key="1">
    <citation type="journal article" date="2005" name="Genome Res.">
        <title>Comparative and functional genomic analyses of the pathogenicity of phytopathogen Xanthomonas campestris pv. campestris.</title>
        <authorList>
            <person name="Qian W."/>
            <person name="Jia Y."/>
            <person name="Ren S.X."/>
            <person name="He Y.Q."/>
            <person name="Feng J.X."/>
            <person name="Lu L.F."/>
            <person name="Sun Q."/>
            <person name="Ying G."/>
            <person name="Tang D.J."/>
            <person name="Tang H."/>
            <person name="Wu W."/>
            <person name="Hao P."/>
            <person name="Wang L."/>
            <person name="Jiang B.L."/>
            <person name="Zeng S."/>
            <person name="Gu W.Y."/>
            <person name="Lu G."/>
            <person name="Rong L."/>
            <person name="Tian Y."/>
            <person name="Yao Z."/>
            <person name="Fu G."/>
            <person name="Chen B."/>
            <person name="Fang R."/>
            <person name="Qiang B."/>
            <person name="Chen Z."/>
            <person name="Zhao G.P."/>
            <person name="Tang J.L."/>
            <person name="He C."/>
        </authorList>
    </citation>
    <scope>NUCLEOTIDE SEQUENCE [LARGE SCALE GENOMIC DNA]</scope>
    <source>
        <strain evidence="2 3">8004</strain>
    </source>
</reference>
<keyword evidence="1" id="KW-0812">Transmembrane</keyword>
<name>A0A0H2X8C6_XANC8</name>
<dbReference type="EMBL" id="CP000050">
    <property type="protein sequence ID" value="AAY49473.1"/>
    <property type="molecule type" value="Genomic_DNA"/>
</dbReference>
<dbReference type="AlphaFoldDB" id="A0A0H2X8C6"/>
<dbReference type="HOGENOM" id="CLU_936740_0_0_6"/>
<evidence type="ECO:0000256" key="1">
    <source>
        <dbReference type="SAM" id="Phobius"/>
    </source>
</evidence>